<dbReference type="Gene3D" id="2.60.120.620">
    <property type="entry name" value="q2cbj1_9rhob like domain"/>
    <property type="match status" value="1"/>
</dbReference>
<dbReference type="Proteomes" id="UP001178507">
    <property type="component" value="Unassembled WGS sequence"/>
</dbReference>
<dbReference type="PANTHER" id="PTHR31630">
    <property type="entry name" value="PHYTANOYL-COA DIOXYGENASE-RELATED-RELATED"/>
    <property type="match status" value="1"/>
</dbReference>
<sequence>MWGARSGWGVRGAQPGQSFTCGRGGRCTLDVAGRGLSALDRAKIVNFSTDCTGEPQEAGFFKSLLIADPAPATSSTSARFSLGQVTAGGVFKVCYCASLDACNSLEAFNHQAGQLEVLDPLSDLSLFSSTVASITVQVQSRLQGMASRIRCAISEYEPSFMPNGADIANGLSPIGLGQGEATEDTVDGANYVEMHFKTFVNPSQQYRVWCVESSAQSFILPQTPGGVLITTPADLQAPRLRVFPSFLWPQASFYAELYNVYAEAVSARRLAFTEVKARPNVRKTKPLVVGDLTLKIRSNGLRHRQNYLEHLAEYGYAVVPQVLGAQELQVAEDLLWDFLHAEAAWQRRAPDTWTDDSLARLGQPWRGIINGRGVGQCDLSWFIRTRAKVQQAFAGIWGTDELITSFDGINVFRPWHAGFSKTEGGWFHVDQGATQQGRCCVQGLVSLYDQNERTGGLVVKPKSHLRHQELCELSKGGEDFIGVPEDHPLLELPETLVSCRAGDLVLWDSRCLHCNTPASDMPDRPRDELLRACVYVCMTPKAWCPEKALEQRRKGYELRVTTSHWPHRHVMGFGWAKAGRLCLEEAPLERRRLIG</sequence>
<keyword evidence="2" id="KW-1185">Reference proteome</keyword>
<accession>A0AA36N047</accession>
<comment type="caution">
    <text evidence="1">The sequence shown here is derived from an EMBL/GenBank/DDBJ whole genome shotgun (WGS) entry which is preliminary data.</text>
</comment>
<dbReference type="AlphaFoldDB" id="A0AA36N047"/>
<protein>
    <submittedName>
        <fullName evidence="1">Uncharacterized protein</fullName>
    </submittedName>
</protein>
<evidence type="ECO:0000313" key="2">
    <source>
        <dbReference type="Proteomes" id="UP001178507"/>
    </source>
</evidence>
<gene>
    <name evidence="1" type="ORF">EVOR1521_LOCUS13240</name>
</gene>
<proteinExistence type="predicted"/>
<dbReference type="SUPFAM" id="SSF51197">
    <property type="entry name" value="Clavaminate synthase-like"/>
    <property type="match status" value="1"/>
</dbReference>
<name>A0AA36N047_9DINO</name>
<dbReference type="PANTHER" id="PTHR31630:SF6">
    <property type="entry name" value="PHYTANOYL-COA DIOXYGENASE-RELATED"/>
    <property type="match status" value="1"/>
</dbReference>
<dbReference type="Pfam" id="PF05721">
    <property type="entry name" value="PhyH"/>
    <property type="match status" value="1"/>
</dbReference>
<organism evidence="1 2">
    <name type="scientific">Effrenium voratum</name>
    <dbReference type="NCBI Taxonomy" id="2562239"/>
    <lineage>
        <taxon>Eukaryota</taxon>
        <taxon>Sar</taxon>
        <taxon>Alveolata</taxon>
        <taxon>Dinophyceae</taxon>
        <taxon>Suessiales</taxon>
        <taxon>Symbiodiniaceae</taxon>
        <taxon>Effrenium</taxon>
    </lineage>
</organism>
<reference evidence="1" key="1">
    <citation type="submission" date="2023-08" db="EMBL/GenBank/DDBJ databases">
        <authorList>
            <person name="Chen Y."/>
            <person name="Shah S."/>
            <person name="Dougan E. K."/>
            <person name="Thang M."/>
            <person name="Chan C."/>
        </authorList>
    </citation>
    <scope>NUCLEOTIDE SEQUENCE</scope>
</reference>
<dbReference type="InterPro" id="IPR008775">
    <property type="entry name" value="Phytyl_CoA_dOase-like"/>
</dbReference>
<evidence type="ECO:0000313" key="1">
    <source>
        <dbReference type="EMBL" id="CAJ1387105.1"/>
    </source>
</evidence>
<dbReference type="EMBL" id="CAUJNA010001458">
    <property type="protein sequence ID" value="CAJ1387105.1"/>
    <property type="molecule type" value="Genomic_DNA"/>
</dbReference>